<keyword evidence="3" id="KW-1185">Reference proteome</keyword>
<proteinExistence type="predicted"/>
<organism evidence="2 3">
    <name type="scientific">Phytohabitans aurantiacus</name>
    <dbReference type="NCBI Taxonomy" id="3016789"/>
    <lineage>
        <taxon>Bacteria</taxon>
        <taxon>Bacillati</taxon>
        <taxon>Actinomycetota</taxon>
        <taxon>Actinomycetes</taxon>
        <taxon>Micromonosporales</taxon>
        <taxon>Micromonosporaceae</taxon>
    </lineage>
</organism>
<dbReference type="Proteomes" id="UP001144280">
    <property type="component" value="Unassembled WGS sequence"/>
</dbReference>
<accession>A0ABQ5QL00</accession>
<keyword evidence="1" id="KW-0812">Transmembrane</keyword>
<comment type="caution">
    <text evidence="2">The sequence shown here is derived from an EMBL/GenBank/DDBJ whole genome shotgun (WGS) entry which is preliminary data.</text>
</comment>
<evidence type="ECO:0008006" key="4">
    <source>
        <dbReference type="Google" id="ProtNLM"/>
    </source>
</evidence>
<keyword evidence="1" id="KW-1133">Transmembrane helix</keyword>
<dbReference type="EMBL" id="BSDI01000002">
    <property type="protein sequence ID" value="GLH95363.1"/>
    <property type="molecule type" value="Genomic_DNA"/>
</dbReference>
<gene>
    <name evidence="2" type="ORF">Pa4123_06350</name>
</gene>
<reference evidence="2" key="1">
    <citation type="submission" date="2022-12" db="EMBL/GenBank/DDBJ databases">
        <title>New Phytohabitans aurantiacus sp. RD004123 nov., an actinomycete isolated from soil.</title>
        <authorList>
            <person name="Triningsih D.W."/>
            <person name="Harunari E."/>
            <person name="Igarashi Y."/>
        </authorList>
    </citation>
    <scope>NUCLEOTIDE SEQUENCE</scope>
    <source>
        <strain evidence="2">RD004123</strain>
    </source>
</reference>
<sequence length="83" mass="9484">MRLYGSARSIRGRDARQEHSGDRWFDWFVVNRYGDLAWEGTTSPWHLTVLGRRSRTVADIALVLLTVGLFAVLALVVRAVERL</sequence>
<evidence type="ECO:0000313" key="2">
    <source>
        <dbReference type="EMBL" id="GLH95363.1"/>
    </source>
</evidence>
<name>A0ABQ5QL00_9ACTN</name>
<evidence type="ECO:0000256" key="1">
    <source>
        <dbReference type="SAM" id="Phobius"/>
    </source>
</evidence>
<protein>
    <recommendedName>
        <fullName evidence="4">DUF5808 domain-containing protein</fullName>
    </recommendedName>
</protein>
<evidence type="ECO:0000313" key="3">
    <source>
        <dbReference type="Proteomes" id="UP001144280"/>
    </source>
</evidence>
<keyword evidence="1" id="KW-0472">Membrane</keyword>
<feature type="transmembrane region" description="Helical" evidence="1">
    <location>
        <begin position="60"/>
        <end position="80"/>
    </location>
</feature>